<accession>A0ABW3STH0</accession>
<dbReference type="SUPFAM" id="SSF55729">
    <property type="entry name" value="Acyl-CoA N-acyltransferases (Nat)"/>
    <property type="match status" value="1"/>
</dbReference>
<dbReference type="InterPro" id="IPR000182">
    <property type="entry name" value="GNAT_dom"/>
</dbReference>
<keyword evidence="5" id="KW-1185">Reference proteome</keyword>
<reference evidence="5" key="1">
    <citation type="journal article" date="2019" name="Int. J. Syst. Evol. Microbiol.">
        <title>The Global Catalogue of Microorganisms (GCM) 10K type strain sequencing project: providing services to taxonomists for standard genome sequencing and annotation.</title>
        <authorList>
            <consortium name="The Broad Institute Genomics Platform"/>
            <consortium name="The Broad Institute Genome Sequencing Center for Infectious Disease"/>
            <person name="Wu L."/>
            <person name="Ma J."/>
        </authorList>
    </citation>
    <scope>NUCLEOTIDE SEQUENCE [LARGE SCALE GENOMIC DNA]</scope>
    <source>
        <strain evidence="5">JCM 31319</strain>
    </source>
</reference>
<evidence type="ECO:0000259" key="3">
    <source>
        <dbReference type="PROSITE" id="PS51186"/>
    </source>
</evidence>
<evidence type="ECO:0000256" key="2">
    <source>
        <dbReference type="ARBA" id="ARBA00023315"/>
    </source>
</evidence>
<keyword evidence="1 4" id="KW-0808">Transferase</keyword>
<dbReference type="PROSITE" id="PS51186">
    <property type="entry name" value="GNAT"/>
    <property type="match status" value="1"/>
</dbReference>
<protein>
    <submittedName>
        <fullName evidence="4">GNAT family N-acetyltransferase</fullName>
        <ecNumber evidence="4">2.3.-.-</ecNumber>
    </submittedName>
</protein>
<sequence>MQVGLTMISIKHLRDVPQHFDTVADWIYHQWWEKPGNTVDVVKQPLREHLHAKDFPAAFVAMDGNTPAGSVLLLADDGITELPDLTPWLAALYVAPQYRMQGVGKQLVQALEHHAQCIGYTQLYLVATDRVSFYLDLGWRIHTKLGGNMGITIMRKNLSAVSAKSQSAASEQV</sequence>
<dbReference type="EC" id="2.3.-.-" evidence="4"/>
<evidence type="ECO:0000256" key="1">
    <source>
        <dbReference type="ARBA" id="ARBA00022679"/>
    </source>
</evidence>
<organism evidence="4 5">
    <name type="scientific">Pontibacter rugosus</name>
    <dbReference type="NCBI Taxonomy" id="1745966"/>
    <lineage>
        <taxon>Bacteria</taxon>
        <taxon>Pseudomonadati</taxon>
        <taxon>Bacteroidota</taxon>
        <taxon>Cytophagia</taxon>
        <taxon>Cytophagales</taxon>
        <taxon>Hymenobacteraceae</taxon>
        <taxon>Pontibacter</taxon>
    </lineage>
</organism>
<dbReference type="EMBL" id="JBHTLD010000177">
    <property type="protein sequence ID" value="MFD1187806.1"/>
    <property type="molecule type" value="Genomic_DNA"/>
</dbReference>
<dbReference type="PANTHER" id="PTHR43877:SF2">
    <property type="entry name" value="AMINOALKYLPHOSPHONATE N-ACETYLTRANSFERASE-RELATED"/>
    <property type="match status" value="1"/>
</dbReference>
<evidence type="ECO:0000313" key="4">
    <source>
        <dbReference type="EMBL" id="MFD1187806.1"/>
    </source>
</evidence>
<dbReference type="InterPro" id="IPR016181">
    <property type="entry name" value="Acyl_CoA_acyltransferase"/>
</dbReference>
<dbReference type="PANTHER" id="PTHR43877">
    <property type="entry name" value="AMINOALKYLPHOSPHONATE N-ACETYLTRANSFERASE-RELATED-RELATED"/>
    <property type="match status" value="1"/>
</dbReference>
<dbReference type="Pfam" id="PF00583">
    <property type="entry name" value="Acetyltransf_1"/>
    <property type="match status" value="1"/>
</dbReference>
<dbReference type="GO" id="GO:0016746">
    <property type="term" value="F:acyltransferase activity"/>
    <property type="evidence" value="ECO:0007669"/>
    <property type="project" value="UniProtKB-KW"/>
</dbReference>
<proteinExistence type="predicted"/>
<dbReference type="InterPro" id="IPR050832">
    <property type="entry name" value="Bact_Acetyltransf"/>
</dbReference>
<dbReference type="Proteomes" id="UP001597094">
    <property type="component" value="Unassembled WGS sequence"/>
</dbReference>
<dbReference type="RefSeq" id="WP_377530150.1">
    <property type="nucleotide sequence ID" value="NZ_JBHTLD010000177.1"/>
</dbReference>
<dbReference type="CDD" id="cd04301">
    <property type="entry name" value="NAT_SF"/>
    <property type="match status" value="1"/>
</dbReference>
<name>A0ABW3STH0_9BACT</name>
<gene>
    <name evidence="4" type="ORF">ACFQ2O_16440</name>
</gene>
<evidence type="ECO:0000313" key="5">
    <source>
        <dbReference type="Proteomes" id="UP001597094"/>
    </source>
</evidence>
<feature type="domain" description="N-acetyltransferase" evidence="3">
    <location>
        <begin position="11"/>
        <end position="159"/>
    </location>
</feature>
<keyword evidence="2 4" id="KW-0012">Acyltransferase</keyword>
<dbReference type="Gene3D" id="3.40.630.30">
    <property type="match status" value="1"/>
</dbReference>
<comment type="caution">
    <text evidence="4">The sequence shown here is derived from an EMBL/GenBank/DDBJ whole genome shotgun (WGS) entry which is preliminary data.</text>
</comment>